<dbReference type="PROSITE" id="PS51257">
    <property type="entry name" value="PROKAR_LIPOPROTEIN"/>
    <property type="match status" value="1"/>
</dbReference>
<protein>
    <submittedName>
        <fullName evidence="4">Multidrug resistance-associated protein 9</fullName>
    </submittedName>
</protein>
<evidence type="ECO:0000313" key="5">
    <source>
        <dbReference type="Proteomes" id="UP000324222"/>
    </source>
</evidence>
<dbReference type="GO" id="GO:0005524">
    <property type="term" value="F:ATP binding"/>
    <property type="evidence" value="ECO:0007669"/>
    <property type="project" value="UniProtKB-KW"/>
</dbReference>
<evidence type="ECO:0000256" key="1">
    <source>
        <dbReference type="ARBA" id="ARBA00022741"/>
    </source>
</evidence>
<accession>A0A5B7IEX9</accession>
<dbReference type="Gene3D" id="3.40.50.300">
    <property type="entry name" value="P-loop containing nucleotide triphosphate hydrolases"/>
    <property type="match status" value="1"/>
</dbReference>
<dbReference type="Proteomes" id="UP000324222">
    <property type="component" value="Unassembled WGS sequence"/>
</dbReference>
<organism evidence="4 5">
    <name type="scientific">Portunus trituberculatus</name>
    <name type="common">Swimming crab</name>
    <name type="synonym">Neptunus trituberculatus</name>
    <dbReference type="NCBI Taxonomy" id="210409"/>
    <lineage>
        <taxon>Eukaryota</taxon>
        <taxon>Metazoa</taxon>
        <taxon>Ecdysozoa</taxon>
        <taxon>Arthropoda</taxon>
        <taxon>Crustacea</taxon>
        <taxon>Multicrustacea</taxon>
        <taxon>Malacostraca</taxon>
        <taxon>Eumalacostraca</taxon>
        <taxon>Eucarida</taxon>
        <taxon>Decapoda</taxon>
        <taxon>Pleocyemata</taxon>
        <taxon>Brachyura</taxon>
        <taxon>Eubrachyura</taxon>
        <taxon>Portunoidea</taxon>
        <taxon>Portunidae</taxon>
        <taxon>Portuninae</taxon>
        <taxon>Portunus</taxon>
    </lineage>
</organism>
<keyword evidence="5" id="KW-1185">Reference proteome</keyword>
<dbReference type="Pfam" id="PF00005">
    <property type="entry name" value="ABC_tran"/>
    <property type="match status" value="1"/>
</dbReference>
<dbReference type="InterPro" id="IPR003439">
    <property type="entry name" value="ABC_transporter-like_ATP-bd"/>
</dbReference>
<dbReference type="InterPro" id="IPR050173">
    <property type="entry name" value="ABC_transporter_C-like"/>
</dbReference>
<dbReference type="PANTHER" id="PTHR24223">
    <property type="entry name" value="ATP-BINDING CASSETTE SUB-FAMILY C"/>
    <property type="match status" value="1"/>
</dbReference>
<dbReference type="GO" id="GO:0016020">
    <property type="term" value="C:membrane"/>
    <property type="evidence" value="ECO:0007669"/>
    <property type="project" value="TreeGrafter"/>
</dbReference>
<evidence type="ECO:0000259" key="3">
    <source>
        <dbReference type="Pfam" id="PF00005"/>
    </source>
</evidence>
<proteinExistence type="predicted"/>
<name>A0A5B7IEX9_PORTR</name>
<evidence type="ECO:0000313" key="4">
    <source>
        <dbReference type="EMBL" id="MPC80785.1"/>
    </source>
</evidence>
<reference evidence="4 5" key="1">
    <citation type="submission" date="2019-05" db="EMBL/GenBank/DDBJ databases">
        <title>Another draft genome of Portunus trituberculatus and its Hox gene families provides insights of decapod evolution.</title>
        <authorList>
            <person name="Jeong J.-H."/>
            <person name="Song I."/>
            <person name="Kim S."/>
            <person name="Choi T."/>
            <person name="Kim D."/>
            <person name="Ryu S."/>
            <person name="Kim W."/>
        </authorList>
    </citation>
    <scope>NUCLEOTIDE SEQUENCE [LARGE SCALE GENOMIC DNA]</scope>
    <source>
        <tissue evidence="4">Muscle</tissue>
    </source>
</reference>
<dbReference type="SUPFAM" id="SSF52540">
    <property type="entry name" value="P-loop containing nucleoside triphosphate hydrolases"/>
    <property type="match status" value="1"/>
</dbReference>
<sequence>MKDRISCLNLGLSSCVVENGENFSVGERQLLCMARVLLRNSKILFLDEATAAIDAETDIKIQKTLKNAFKSCTMITIAHR</sequence>
<dbReference type="AlphaFoldDB" id="A0A5B7IEX9"/>
<gene>
    <name evidence="4" type="primary">Abcc12_0</name>
    <name evidence="4" type="ORF">E2C01_075378</name>
</gene>
<keyword evidence="2" id="KW-0067">ATP-binding</keyword>
<keyword evidence="1" id="KW-0547">Nucleotide-binding</keyword>
<dbReference type="PANTHER" id="PTHR24223:SF447">
    <property type="entry name" value="MULTIDRUG RESISTANCE-ASSOCIATED PROTEIN 5"/>
    <property type="match status" value="1"/>
</dbReference>
<dbReference type="OrthoDB" id="6500128at2759"/>
<feature type="domain" description="ABC transporter" evidence="3">
    <location>
        <begin position="16"/>
        <end position="51"/>
    </location>
</feature>
<evidence type="ECO:0000256" key="2">
    <source>
        <dbReference type="ARBA" id="ARBA00022840"/>
    </source>
</evidence>
<comment type="caution">
    <text evidence="4">The sequence shown here is derived from an EMBL/GenBank/DDBJ whole genome shotgun (WGS) entry which is preliminary data.</text>
</comment>
<dbReference type="EMBL" id="VSRR010055002">
    <property type="protein sequence ID" value="MPC80785.1"/>
    <property type="molecule type" value="Genomic_DNA"/>
</dbReference>
<dbReference type="GO" id="GO:0016887">
    <property type="term" value="F:ATP hydrolysis activity"/>
    <property type="evidence" value="ECO:0007669"/>
    <property type="project" value="InterPro"/>
</dbReference>
<dbReference type="InterPro" id="IPR027417">
    <property type="entry name" value="P-loop_NTPase"/>
</dbReference>
<dbReference type="GO" id="GO:0042626">
    <property type="term" value="F:ATPase-coupled transmembrane transporter activity"/>
    <property type="evidence" value="ECO:0007669"/>
    <property type="project" value="TreeGrafter"/>
</dbReference>